<dbReference type="PROSITE" id="PS51029">
    <property type="entry name" value="MADF"/>
    <property type="match status" value="1"/>
</dbReference>
<dbReference type="InterPro" id="IPR006578">
    <property type="entry name" value="MADF-dom"/>
</dbReference>
<accession>A0A8J2H1H3</accession>
<protein>
    <recommendedName>
        <fullName evidence="2">MADF domain-containing protein</fullName>
    </recommendedName>
</protein>
<reference evidence="3" key="1">
    <citation type="submission" date="2021-04" db="EMBL/GenBank/DDBJ databases">
        <authorList>
            <person name="Chebbi M.A.C M."/>
        </authorList>
    </citation>
    <scope>NUCLEOTIDE SEQUENCE</scope>
</reference>
<dbReference type="PANTHER" id="PTHR12243:SF69">
    <property type="entry name" value="SI:CH73-59F11.3"/>
    <property type="match status" value="1"/>
</dbReference>
<sequence length="302" mass="34638">MSCDDYQNHPCVKDYGDLHLDDNYYFYPLLNDKETIIRRALLPDGSEGLIEDSIYFNKENTSQNSFKSPLATKKQPKQRKQTTPKTSRKRLSDEYTEQLIIEVQHRIPLWNFNIPVEERSREIQAKLWEEISAALNGKLSAAEAKIKFKNLRDTDRKIIQAENRASGSAAVTSSEKWKFYHCCEFLRDTCLIRETVSNVRQDDGNAEDDGNTDMDSLIDDRVPSNGRKRRRSNKDDVMDSANALNRIADALCRDSEPLTLPEPPKMDTVGAFLIGIGNQIRLLPQPKQMEIIKQLQTSITIQ</sequence>
<gene>
    <name evidence="3" type="ORF">HICCMSTLAB_LOCUS556</name>
</gene>
<name>A0A8J2H1H3_COTCN</name>
<organism evidence="3 4">
    <name type="scientific">Cotesia congregata</name>
    <name type="common">Parasitoid wasp</name>
    <name type="synonym">Apanteles congregatus</name>
    <dbReference type="NCBI Taxonomy" id="51543"/>
    <lineage>
        <taxon>Eukaryota</taxon>
        <taxon>Metazoa</taxon>
        <taxon>Ecdysozoa</taxon>
        <taxon>Arthropoda</taxon>
        <taxon>Hexapoda</taxon>
        <taxon>Insecta</taxon>
        <taxon>Pterygota</taxon>
        <taxon>Neoptera</taxon>
        <taxon>Endopterygota</taxon>
        <taxon>Hymenoptera</taxon>
        <taxon>Apocrita</taxon>
        <taxon>Ichneumonoidea</taxon>
        <taxon>Braconidae</taxon>
        <taxon>Microgastrinae</taxon>
        <taxon>Cotesia</taxon>
    </lineage>
</organism>
<dbReference type="InterPro" id="IPR039353">
    <property type="entry name" value="TF_Adf1"/>
</dbReference>
<feature type="domain" description="MADF" evidence="2">
    <location>
        <begin position="98"/>
        <end position="191"/>
    </location>
</feature>
<dbReference type="GO" id="GO:0005634">
    <property type="term" value="C:nucleus"/>
    <property type="evidence" value="ECO:0007669"/>
    <property type="project" value="TreeGrafter"/>
</dbReference>
<evidence type="ECO:0000256" key="1">
    <source>
        <dbReference type="SAM" id="MobiDB-lite"/>
    </source>
</evidence>
<dbReference type="OrthoDB" id="7701713at2759"/>
<evidence type="ECO:0000313" key="3">
    <source>
        <dbReference type="EMBL" id="CAG5073678.1"/>
    </source>
</evidence>
<dbReference type="SMART" id="SM00595">
    <property type="entry name" value="MADF"/>
    <property type="match status" value="1"/>
</dbReference>
<dbReference type="Proteomes" id="UP000786811">
    <property type="component" value="Unassembled WGS sequence"/>
</dbReference>
<dbReference type="GO" id="GO:0006357">
    <property type="term" value="P:regulation of transcription by RNA polymerase II"/>
    <property type="evidence" value="ECO:0007669"/>
    <property type="project" value="TreeGrafter"/>
</dbReference>
<dbReference type="Pfam" id="PF10545">
    <property type="entry name" value="MADF_DNA_bdg"/>
    <property type="match status" value="1"/>
</dbReference>
<dbReference type="GO" id="GO:0005667">
    <property type="term" value="C:transcription regulator complex"/>
    <property type="evidence" value="ECO:0007669"/>
    <property type="project" value="TreeGrafter"/>
</dbReference>
<comment type="caution">
    <text evidence="3">The sequence shown here is derived from an EMBL/GenBank/DDBJ whole genome shotgun (WGS) entry which is preliminary data.</text>
</comment>
<feature type="compositionally biased region" description="Basic residues" evidence="1">
    <location>
        <begin position="74"/>
        <end position="89"/>
    </location>
</feature>
<dbReference type="PANTHER" id="PTHR12243">
    <property type="entry name" value="MADF DOMAIN TRANSCRIPTION FACTOR"/>
    <property type="match status" value="1"/>
</dbReference>
<proteinExistence type="predicted"/>
<feature type="region of interest" description="Disordered" evidence="1">
    <location>
        <begin position="201"/>
        <end position="238"/>
    </location>
</feature>
<evidence type="ECO:0000313" key="4">
    <source>
        <dbReference type="Proteomes" id="UP000786811"/>
    </source>
</evidence>
<dbReference type="EMBL" id="CAJNRD030001114">
    <property type="protein sequence ID" value="CAG5073678.1"/>
    <property type="molecule type" value="Genomic_DNA"/>
</dbReference>
<feature type="region of interest" description="Disordered" evidence="1">
    <location>
        <begin position="63"/>
        <end position="91"/>
    </location>
</feature>
<dbReference type="AlphaFoldDB" id="A0A8J2H1H3"/>
<evidence type="ECO:0000259" key="2">
    <source>
        <dbReference type="PROSITE" id="PS51029"/>
    </source>
</evidence>
<keyword evidence="4" id="KW-1185">Reference proteome</keyword>